<protein>
    <submittedName>
        <fullName evidence="11">DEAD/DEAH box helicase domain protein</fullName>
    </submittedName>
</protein>
<dbReference type="InterPro" id="IPR000629">
    <property type="entry name" value="RNA-helicase_DEAD-box_CS"/>
</dbReference>
<dbReference type="GO" id="GO:0003724">
    <property type="term" value="F:RNA helicase activity"/>
    <property type="evidence" value="ECO:0007669"/>
    <property type="project" value="InterPro"/>
</dbReference>
<dbReference type="InterPro" id="IPR014001">
    <property type="entry name" value="Helicase_ATP-bd"/>
</dbReference>
<evidence type="ECO:0000256" key="1">
    <source>
        <dbReference type="ARBA" id="ARBA00022741"/>
    </source>
</evidence>
<name>C6C003_MARSD</name>
<dbReference type="InterPro" id="IPR011545">
    <property type="entry name" value="DEAD/DEAH_box_helicase_dom"/>
</dbReference>
<accession>C6C003</accession>
<dbReference type="PANTHER" id="PTHR47959">
    <property type="entry name" value="ATP-DEPENDENT RNA HELICASE RHLE-RELATED"/>
    <property type="match status" value="1"/>
</dbReference>
<dbReference type="HOGENOM" id="CLU_003041_28_3_7"/>
<keyword evidence="1 7" id="KW-0547">Nucleotide-binding</keyword>
<dbReference type="SMART" id="SM00490">
    <property type="entry name" value="HELICc"/>
    <property type="match status" value="1"/>
</dbReference>
<dbReference type="InterPro" id="IPR001650">
    <property type="entry name" value="Helicase_C-like"/>
</dbReference>
<keyword evidence="2 7" id="KW-0378">Hydrolase</keyword>
<evidence type="ECO:0000259" key="8">
    <source>
        <dbReference type="PROSITE" id="PS51192"/>
    </source>
</evidence>
<dbReference type="AlphaFoldDB" id="C6C003"/>
<proteinExistence type="inferred from homology"/>
<dbReference type="OrthoDB" id="9805696at2"/>
<evidence type="ECO:0000256" key="2">
    <source>
        <dbReference type="ARBA" id="ARBA00022801"/>
    </source>
</evidence>
<evidence type="ECO:0000256" key="5">
    <source>
        <dbReference type="ARBA" id="ARBA00038437"/>
    </source>
</evidence>
<dbReference type="SMART" id="SM00487">
    <property type="entry name" value="DEXDc"/>
    <property type="match status" value="1"/>
</dbReference>
<dbReference type="PROSITE" id="PS51192">
    <property type="entry name" value="HELICASE_ATP_BIND_1"/>
    <property type="match status" value="1"/>
</dbReference>
<dbReference type="GO" id="GO:0005829">
    <property type="term" value="C:cytosol"/>
    <property type="evidence" value="ECO:0007669"/>
    <property type="project" value="TreeGrafter"/>
</dbReference>
<sequence>MSFDQFKFDMRLISGIRSAGYEVPTPVQLKAIPAVLQGRDVMGLAQTGTGKTAAFVLPVLQRLLDEEAEKRGPVKVLVLSPTRELALQTHETFIELGRQTGIRSAAVYGGAGIGKQAKEVKKVTVINATPGRLLDLLEREEIDLSQVDTLILDEADRMLDMGFMDEVEKVLAKLPAERQNLMFSATMPDAINSLSKNILHDPEVVRVAVTVSADGVSLYSCPVPVHLKQSFLKVLFNEIEFERVLVFVRTKRWARRLAQRLAKGGLAAADLHGDLSQSKRNRTLNGFKFGDFTVLVATDLAARGIDCSNISHVINYDMPDNVEIFVHRTGRTGRADAKGTAYTFVADEDKARLAEIEESLGYGLELFYLDTFNYNAPKLDFSAPVPDKNGRKKRNTQHKK</sequence>
<organism evidence="11 12">
    <name type="scientific">Maridesulfovibrio salexigens (strain ATCC 14822 / DSM 2638 / NCIMB 8403 / VKM B-1763)</name>
    <name type="common">Desulfovibrio salexigens</name>
    <dbReference type="NCBI Taxonomy" id="526222"/>
    <lineage>
        <taxon>Bacteria</taxon>
        <taxon>Pseudomonadati</taxon>
        <taxon>Thermodesulfobacteriota</taxon>
        <taxon>Desulfovibrionia</taxon>
        <taxon>Desulfovibrionales</taxon>
        <taxon>Desulfovibrionaceae</taxon>
        <taxon>Maridesulfovibrio</taxon>
    </lineage>
</organism>
<dbReference type="PROSITE" id="PS51194">
    <property type="entry name" value="HELICASE_CTER"/>
    <property type="match status" value="1"/>
</dbReference>
<dbReference type="Proteomes" id="UP000002601">
    <property type="component" value="Chromosome"/>
</dbReference>
<dbReference type="InterPro" id="IPR027417">
    <property type="entry name" value="P-loop_NTPase"/>
</dbReference>
<dbReference type="Pfam" id="PF00271">
    <property type="entry name" value="Helicase_C"/>
    <property type="match status" value="1"/>
</dbReference>
<dbReference type="RefSeq" id="WP_015852690.1">
    <property type="nucleotide sequence ID" value="NC_012881.1"/>
</dbReference>
<evidence type="ECO:0000313" key="12">
    <source>
        <dbReference type="Proteomes" id="UP000002601"/>
    </source>
</evidence>
<dbReference type="STRING" id="526222.Desal_2822"/>
<dbReference type="InterPro" id="IPR044742">
    <property type="entry name" value="DEAD/DEAH_RhlB"/>
</dbReference>
<dbReference type="CDD" id="cd18787">
    <property type="entry name" value="SF2_C_DEAD"/>
    <property type="match status" value="1"/>
</dbReference>
<evidence type="ECO:0000313" key="11">
    <source>
        <dbReference type="EMBL" id="ACS80874.1"/>
    </source>
</evidence>
<comment type="similarity">
    <text evidence="5 7">Belongs to the DEAD box helicase family.</text>
</comment>
<dbReference type="InterPro" id="IPR050079">
    <property type="entry name" value="DEAD_box_RNA_helicase"/>
</dbReference>
<dbReference type="EMBL" id="CP001649">
    <property type="protein sequence ID" value="ACS80874.1"/>
    <property type="molecule type" value="Genomic_DNA"/>
</dbReference>
<dbReference type="Gene3D" id="3.40.50.300">
    <property type="entry name" value="P-loop containing nucleotide triphosphate hydrolases"/>
    <property type="match status" value="2"/>
</dbReference>
<dbReference type="eggNOG" id="COG0513">
    <property type="taxonomic scope" value="Bacteria"/>
</dbReference>
<evidence type="ECO:0000259" key="10">
    <source>
        <dbReference type="PROSITE" id="PS51195"/>
    </source>
</evidence>
<feature type="domain" description="Helicase C-terminal" evidence="9">
    <location>
        <begin position="231"/>
        <end position="375"/>
    </location>
</feature>
<dbReference type="PROSITE" id="PS51195">
    <property type="entry name" value="Q_MOTIF"/>
    <property type="match status" value="1"/>
</dbReference>
<evidence type="ECO:0000256" key="7">
    <source>
        <dbReference type="RuleBase" id="RU000492"/>
    </source>
</evidence>
<feature type="short sequence motif" description="Q motif" evidence="6">
    <location>
        <begin position="1"/>
        <end position="29"/>
    </location>
</feature>
<gene>
    <name evidence="11" type="ordered locus">Desal_2822</name>
</gene>
<dbReference type="PROSITE" id="PS00039">
    <property type="entry name" value="DEAD_ATP_HELICASE"/>
    <property type="match status" value="1"/>
</dbReference>
<dbReference type="InterPro" id="IPR014014">
    <property type="entry name" value="RNA_helicase_DEAD_Q_motif"/>
</dbReference>
<dbReference type="PANTHER" id="PTHR47959:SF13">
    <property type="entry name" value="ATP-DEPENDENT RNA HELICASE RHLE"/>
    <property type="match status" value="1"/>
</dbReference>
<evidence type="ECO:0000256" key="6">
    <source>
        <dbReference type="PROSITE-ProRule" id="PRU00552"/>
    </source>
</evidence>
<feature type="domain" description="DEAD-box RNA helicase Q" evidence="10">
    <location>
        <begin position="1"/>
        <end position="29"/>
    </location>
</feature>
<reference evidence="11 12" key="1">
    <citation type="submission" date="2009-06" db="EMBL/GenBank/DDBJ databases">
        <title>Complete sequence of Desulfovibrio salexigens DSM 2638.</title>
        <authorList>
            <consortium name="US DOE Joint Genome Institute"/>
            <person name="Lucas S."/>
            <person name="Copeland A."/>
            <person name="Lapidus A."/>
            <person name="Glavina del Rio T."/>
            <person name="Tice H."/>
            <person name="Bruce D."/>
            <person name="Goodwin L."/>
            <person name="Pitluck S."/>
            <person name="Munk A.C."/>
            <person name="Brettin T."/>
            <person name="Detter J.C."/>
            <person name="Han C."/>
            <person name="Tapia R."/>
            <person name="Larimer F."/>
            <person name="Land M."/>
            <person name="Hauser L."/>
            <person name="Kyrpides N."/>
            <person name="Anderson I."/>
            <person name="Wall J.D."/>
            <person name="Arkin A.P."/>
            <person name="Dehal P."/>
            <person name="Chivian D."/>
            <person name="Giles B."/>
            <person name="Hazen T.C."/>
        </authorList>
    </citation>
    <scope>NUCLEOTIDE SEQUENCE [LARGE SCALE GENOMIC DNA]</scope>
    <source>
        <strain evidence="12">ATCC 14822 / DSM 2638 / NCIMB 8403 / VKM B-1763</strain>
    </source>
</reference>
<dbReference type="SUPFAM" id="SSF52540">
    <property type="entry name" value="P-loop containing nucleoside triphosphate hydrolases"/>
    <property type="match status" value="1"/>
</dbReference>
<keyword evidence="4 7" id="KW-0067">ATP-binding</keyword>
<dbReference type="Pfam" id="PF00270">
    <property type="entry name" value="DEAD"/>
    <property type="match status" value="1"/>
</dbReference>
<keyword evidence="3 7" id="KW-0347">Helicase</keyword>
<dbReference type="CDD" id="cd00268">
    <property type="entry name" value="DEADc"/>
    <property type="match status" value="1"/>
</dbReference>
<feature type="domain" description="Helicase ATP-binding" evidence="8">
    <location>
        <begin position="32"/>
        <end position="205"/>
    </location>
</feature>
<keyword evidence="12" id="KW-1185">Reference proteome</keyword>
<evidence type="ECO:0000259" key="9">
    <source>
        <dbReference type="PROSITE" id="PS51194"/>
    </source>
</evidence>
<dbReference type="KEGG" id="dsa:Desal_2822"/>
<evidence type="ECO:0000256" key="3">
    <source>
        <dbReference type="ARBA" id="ARBA00022806"/>
    </source>
</evidence>
<dbReference type="GO" id="GO:0005524">
    <property type="term" value="F:ATP binding"/>
    <property type="evidence" value="ECO:0007669"/>
    <property type="project" value="UniProtKB-KW"/>
</dbReference>
<dbReference type="GO" id="GO:0016787">
    <property type="term" value="F:hydrolase activity"/>
    <property type="evidence" value="ECO:0007669"/>
    <property type="project" value="UniProtKB-KW"/>
</dbReference>
<dbReference type="GO" id="GO:0003676">
    <property type="term" value="F:nucleic acid binding"/>
    <property type="evidence" value="ECO:0007669"/>
    <property type="project" value="InterPro"/>
</dbReference>
<evidence type="ECO:0000256" key="4">
    <source>
        <dbReference type="ARBA" id="ARBA00022840"/>
    </source>
</evidence>